<dbReference type="InterPro" id="IPR003710">
    <property type="entry name" value="ApbA"/>
</dbReference>
<evidence type="ECO:0000313" key="13">
    <source>
        <dbReference type="EMBL" id="MET3611965.1"/>
    </source>
</evidence>
<keyword evidence="5 10" id="KW-0566">Pantothenate biosynthesis</keyword>
<dbReference type="Proteomes" id="UP001549047">
    <property type="component" value="Unassembled WGS sequence"/>
</dbReference>
<evidence type="ECO:0000256" key="10">
    <source>
        <dbReference type="RuleBase" id="RU362068"/>
    </source>
</evidence>
<dbReference type="InterPro" id="IPR008927">
    <property type="entry name" value="6-PGluconate_DH-like_C_sf"/>
</dbReference>
<dbReference type="InterPro" id="IPR013752">
    <property type="entry name" value="KPA_reductase"/>
</dbReference>
<evidence type="ECO:0000313" key="14">
    <source>
        <dbReference type="Proteomes" id="UP001549047"/>
    </source>
</evidence>
<dbReference type="NCBIfam" id="TIGR00745">
    <property type="entry name" value="apbA_panE"/>
    <property type="match status" value="1"/>
</dbReference>
<keyword evidence="14" id="KW-1185">Reference proteome</keyword>
<dbReference type="Gene3D" id="3.40.50.720">
    <property type="entry name" value="NAD(P)-binding Rossmann-like Domain"/>
    <property type="match status" value="1"/>
</dbReference>
<reference evidence="13 14" key="1">
    <citation type="submission" date="2024-06" db="EMBL/GenBank/DDBJ databases">
        <title>Genomic Encyclopedia of Type Strains, Phase IV (KMG-IV): sequencing the most valuable type-strain genomes for metagenomic binning, comparative biology and taxonomic classification.</title>
        <authorList>
            <person name="Goeker M."/>
        </authorList>
    </citation>
    <scope>NUCLEOTIDE SEQUENCE [LARGE SCALE GENOMIC DNA]</scope>
    <source>
        <strain evidence="13 14">DSM 29780</strain>
    </source>
</reference>
<evidence type="ECO:0000256" key="9">
    <source>
        <dbReference type="ARBA" id="ARBA00048793"/>
    </source>
</evidence>
<keyword evidence="6 10" id="KW-0521">NADP</keyword>
<gene>
    <name evidence="13" type="ORF">ABID16_000270</name>
</gene>
<comment type="catalytic activity">
    <reaction evidence="9 10">
        <text>(R)-pantoate + NADP(+) = 2-dehydropantoate + NADPH + H(+)</text>
        <dbReference type="Rhea" id="RHEA:16233"/>
        <dbReference type="ChEBI" id="CHEBI:11561"/>
        <dbReference type="ChEBI" id="CHEBI:15378"/>
        <dbReference type="ChEBI" id="CHEBI:15980"/>
        <dbReference type="ChEBI" id="CHEBI:57783"/>
        <dbReference type="ChEBI" id="CHEBI:58349"/>
        <dbReference type="EC" id="1.1.1.169"/>
    </reaction>
</comment>
<dbReference type="GO" id="GO:0008677">
    <property type="term" value="F:2-dehydropantoate 2-reductase activity"/>
    <property type="evidence" value="ECO:0007669"/>
    <property type="project" value="UniProtKB-EC"/>
</dbReference>
<dbReference type="EMBL" id="JBEPMB010000001">
    <property type="protein sequence ID" value="MET3611965.1"/>
    <property type="molecule type" value="Genomic_DNA"/>
</dbReference>
<feature type="domain" description="Ketopantoate reductase C-terminal" evidence="12">
    <location>
        <begin position="179"/>
        <end position="317"/>
    </location>
</feature>
<dbReference type="InterPro" id="IPR050838">
    <property type="entry name" value="Ketopantoate_reductase"/>
</dbReference>
<evidence type="ECO:0000259" key="11">
    <source>
        <dbReference type="Pfam" id="PF02558"/>
    </source>
</evidence>
<dbReference type="SUPFAM" id="SSF48179">
    <property type="entry name" value="6-phosphogluconate dehydrogenase C-terminal domain-like"/>
    <property type="match status" value="1"/>
</dbReference>
<feature type="domain" description="Ketopantoate reductase N-terminal" evidence="11">
    <location>
        <begin position="7"/>
        <end position="154"/>
    </location>
</feature>
<dbReference type="PANTHER" id="PTHR43765">
    <property type="entry name" value="2-DEHYDROPANTOATE 2-REDUCTASE-RELATED"/>
    <property type="match status" value="1"/>
</dbReference>
<comment type="caution">
    <text evidence="13">The sequence shown here is derived from an EMBL/GenBank/DDBJ whole genome shotgun (WGS) entry which is preliminary data.</text>
</comment>
<dbReference type="InterPro" id="IPR036291">
    <property type="entry name" value="NAD(P)-bd_dom_sf"/>
</dbReference>
<evidence type="ECO:0000256" key="3">
    <source>
        <dbReference type="ARBA" id="ARBA00013014"/>
    </source>
</evidence>
<evidence type="ECO:0000256" key="4">
    <source>
        <dbReference type="ARBA" id="ARBA00019465"/>
    </source>
</evidence>
<evidence type="ECO:0000256" key="7">
    <source>
        <dbReference type="ARBA" id="ARBA00023002"/>
    </source>
</evidence>
<organism evidence="13 14">
    <name type="scientific">Rhizobium aquaticum</name>
    <dbReference type="NCBI Taxonomy" id="1549636"/>
    <lineage>
        <taxon>Bacteria</taxon>
        <taxon>Pseudomonadati</taxon>
        <taxon>Pseudomonadota</taxon>
        <taxon>Alphaproteobacteria</taxon>
        <taxon>Hyphomicrobiales</taxon>
        <taxon>Rhizobiaceae</taxon>
        <taxon>Rhizobium/Agrobacterium group</taxon>
        <taxon>Rhizobium</taxon>
    </lineage>
</organism>
<sequence>MSAGPRIVIFGAGSIGCHVGLTWLAAGLDIRFVGRPSVVQAAADEGACVEGDDESHLFAPMDLVVSDRPDILADADIIALCVKTTDDLEAARAITAHARPGTIILSLQNGVENASRLQPLLPGMTIVEGMVPYNVIRPTPTHVRKTSAGNIIVARNAVLEAALAPLKSTASPVEFVDEMRAVKWSKLLLNLNNPLNALSGLTLHEQLSDCAWRRLLATLQSECLEVMSAEDIEPAKLGPLPPRLIPHFLTTPDWFFNRTGLKLQKITRDARSSMADDFAAGRRTEIDFLNGTVVGHGRRHGVPCPANETVVDLVKHAECGARKSWKAGEIAELINRRMAGGAS</sequence>
<dbReference type="Gene3D" id="1.10.1040.10">
    <property type="entry name" value="N-(1-d-carboxylethyl)-l-norvaline Dehydrogenase, domain 2"/>
    <property type="match status" value="1"/>
</dbReference>
<evidence type="ECO:0000256" key="5">
    <source>
        <dbReference type="ARBA" id="ARBA00022655"/>
    </source>
</evidence>
<protein>
    <recommendedName>
        <fullName evidence="4 10">2-dehydropantoate 2-reductase</fullName>
        <ecNumber evidence="3 10">1.1.1.169</ecNumber>
    </recommendedName>
    <alternativeName>
        <fullName evidence="8 10">Ketopantoate reductase</fullName>
    </alternativeName>
</protein>
<dbReference type="Pfam" id="PF02558">
    <property type="entry name" value="ApbA"/>
    <property type="match status" value="1"/>
</dbReference>
<evidence type="ECO:0000256" key="2">
    <source>
        <dbReference type="ARBA" id="ARBA00007870"/>
    </source>
</evidence>
<dbReference type="EC" id="1.1.1.169" evidence="3 10"/>
<dbReference type="InterPro" id="IPR013328">
    <property type="entry name" value="6PGD_dom2"/>
</dbReference>
<dbReference type="RefSeq" id="WP_354554513.1">
    <property type="nucleotide sequence ID" value="NZ_JBEPMB010000001.1"/>
</dbReference>
<dbReference type="Pfam" id="PF08546">
    <property type="entry name" value="ApbA_C"/>
    <property type="match status" value="1"/>
</dbReference>
<comment type="pathway">
    <text evidence="1 10">Cofactor biosynthesis; (R)-pantothenate biosynthesis; (R)-pantoate from 3-methyl-2-oxobutanoate: step 2/2.</text>
</comment>
<dbReference type="SUPFAM" id="SSF51735">
    <property type="entry name" value="NAD(P)-binding Rossmann-fold domains"/>
    <property type="match status" value="1"/>
</dbReference>
<dbReference type="PROSITE" id="PS51257">
    <property type="entry name" value="PROKAR_LIPOPROTEIN"/>
    <property type="match status" value="1"/>
</dbReference>
<proteinExistence type="inferred from homology"/>
<evidence type="ECO:0000256" key="1">
    <source>
        <dbReference type="ARBA" id="ARBA00004994"/>
    </source>
</evidence>
<comment type="similarity">
    <text evidence="2 10">Belongs to the ketopantoate reductase family.</text>
</comment>
<evidence type="ECO:0000259" key="12">
    <source>
        <dbReference type="Pfam" id="PF08546"/>
    </source>
</evidence>
<evidence type="ECO:0000256" key="8">
    <source>
        <dbReference type="ARBA" id="ARBA00032024"/>
    </source>
</evidence>
<dbReference type="PANTHER" id="PTHR43765:SF2">
    <property type="entry name" value="2-DEHYDROPANTOATE 2-REDUCTASE"/>
    <property type="match status" value="1"/>
</dbReference>
<dbReference type="InterPro" id="IPR013332">
    <property type="entry name" value="KPR_N"/>
</dbReference>
<comment type="function">
    <text evidence="10">Catalyzes the NADPH-dependent reduction of ketopantoate into pantoic acid.</text>
</comment>
<accession>A0ABV2IU09</accession>
<name>A0ABV2IU09_9HYPH</name>
<evidence type="ECO:0000256" key="6">
    <source>
        <dbReference type="ARBA" id="ARBA00022857"/>
    </source>
</evidence>
<keyword evidence="7 10" id="KW-0560">Oxidoreductase</keyword>